<keyword evidence="5" id="KW-0408">Iron</keyword>
<evidence type="ECO:0000256" key="2">
    <source>
        <dbReference type="ARBA" id="ARBA00022485"/>
    </source>
</evidence>
<dbReference type="Pfam" id="PF04055">
    <property type="entry name" value="Radical_SAM"/>
    <property type="match status" value="1"/>
</dbReference>
<organism evidence="10 11">
    <name type="scientific">Comamonas testosteroni</name>
    <name type="common">Pseudomonas testosteroni</name>
    <dbReference type="NCBI Taxonomy" id="285"/>
    <lineage>
        <taxon>Bacteria</taxon>
        <taxon>Pseudomonadati</taxon>
        <taxon>Pseudomonadota</taxon>
        <taxon>Betaproteobacteria</taxon>
        <taxon>Burkholderiales</taxon>
        <taxon>Comamonadaceae</taxon>
        <taxon>Comamonas</taxon>
    </lineage>
</organism>
<dbReference type="InterPro" id="IPR007197">
    <property type="entry name" value="rSAM"/>
</dbReference>
<evidence type="ECO:0000256" key="1">
    <source>
        <dbReference type="ARBA" id="ARBA00001966"/>
    </source>
</evidence>
<feature type="domain" description="Radical SAM core" evidence="9">
    <location>
        <begin position="9"/>
        <end position="237"/>
    </location>
</feature>
<name>A0A373FAF8_COMTE</name>
<dbReference type="PROSITE" id="PS51918">
    <property type="entry name" value="RADICAL_SAM"/>
    <property type="match status" value="1"/>
</dbReference>
<dbReference type="InterPro" id="IPR051196">
    <property type="entry name" value="RSAD2/Viperin_antiviral"/>
</dbReference>
<keyword evidence="2" id="KW-0004">4Fe-4S</keyword>
<dbReference type="GO" id="GO:0003824">
    <property type="term" value="F:catalytic activity"/>
    <property type="evidence" value="ECO:0007669"/>
    <property type="project" value="InterPro"/>
</dbReference>
<evidence type="ECO:0000313" key="10">
    <source>
        <dbReference type="EMBL" id="RGE41128.1"/>
    </source>
</evidence>
<keyword evidence="4" id="KW-0479">Metal-binding</keyword>
<dbReference type="OrthoDB" id="9782387at2"/>
<keyword evidence="7" id="KW-0051">Antiviral defense</keyword>
<dbReference type="GO" id="GO:0051539">
    <property type="term" value="F:4 iron, 4 sulfur cluster binding"/>
    <property type="evidence" value="ECO:0007669"/>
    <property type="project" value="UniProtKB-KW"/>
</dbReference>
<evidence type="ECO:0000256" key="6">
    <source>
        <dbReference type="ARBA" id="ARBA00023014"/>
    </source>
</evidence>
<dbReference type="GO" id="GO:0051607">
    <property type="term" value="P:defense response to virus"/>
    <property type="evidence" value="ECO:0007669"/>
    <property type="project" value="UniProtKB-KW"/>
</dbReference>
<evidence type="ECO:0000313" key="11">
    <source>
        <dbReference type="Proteomes" id="UP000261948"/>
    </source>
</evidence>
<dbReference type="NCBIfam" id="NF038283">
    <property type="entry name" value="viperin_w_prok"/>
    <property type="match status" value="1"/>
</dbReference>
<dbReference type="PANTHER" id="PTHR21339:SF0">
    <property type="entry name" value="S-ADENOSYLMETHIONINE-DEPENDENT NUCLEOTIDE DEHYDRATASE RSAD2"/>
    <property type="match status" value="1"/>
</dbReference>
<dbReference type="InterPro" id="IPR058240">
    <property type="entry name" value="rSAM_sf"/>
</dbReference>
<dbReference type="Proteomes" id="UP000261948">
    <property type="component" value="Unassembled WGS sequence"/>
</dbReference>
<comment type="caution">
    <text evidence="10">The sequence shown here is derived from an EMBL/GenBank/DDBJ whole genome shotgun (WGS) entry which is preliminary data.</text>
</comment>
<reference evidence="10 11" key="1">
    <citation type="submission" date="2018-08" db="EMBL/GenBank/DDBJ databases">
        <title>Comamonas testosteroni strain SWCO2.</title>
        <authorList>
            <person name="Jiang N."/>
            <person name="Zhang X.Z."/>
        </authorList>
    </citation>
    <scope>NUCLEOTIDE SEQUENCE [LARGE SCALE GENOMIC DNA]</scope>
    <source>
        <strain evidence="10 11">SWCO2</strain>
    </source>
</reference>
<dbReference type="AlphaFoldDB" id="A0A373FAF8"/>
<protein>
    <recommendedName>
        <fullName evidence="8">S-adenosylmethionine-dependent nucleotide dehydratase</fullName>
    </recommendedName>
</protein>
<dbReference type="SUPFAM" id="SSF102114">
    <property type="entry name" value="Radical SAM enzymes"/>
    <property type="match status" value="1"/>
</dbReference>
<evidence type="ECO:0000256" key="3">
    <source>
        <dbReference type="ARBA" id="ARBA00022691"/>
    </source>
</evidence>
<keyword evidence="11" id="KW-1185">Reference proteome</keyword>
<evidence type="ECO:0000256" key="4">
    <source>
        <dbReference type="ARBA" id="ARBA00022723"/>
    </source>
</evidence>
<proteinExistence type="predicted"/>
<dbReference type="InterPro" id="IPR013785">
    <property type="entry name" value="Aldolase_TIM"/>
</dbReference>
<dbReference type="Gene3D" id="3.20.20.70">
    <property type="entry name" value="Aldolase class I"/>
    <property type="match status" value="1"/>
</dbReference>
<evidence type="ECO:0000256" key="7">
    <source>
        <dbReference type="ARBA" id="ARBA00023118"/>
    </source>
</evidence>
<evidence type="ECO:0000256" key="5">
    <source>
        <dbReference type="ARBA" id="ARBA00023004"/>
    </source>
</evidence>
<accession>A0A373FAF8</accession>
<dbReference type="SFLD" id="SFLDS00029">
    <property type="entry name" value="Radical_SAM"/>
    <property type="match status" value="1"/>
</dbReference>
<dbReference type="SFLD" id="SFLDG01088">
    <property type="entry name" value="antiviral_proteins"/>
    <property type="match status" value="1"/>
</dbReference>
<keyword evidence="6" id="KW-0411">Iron-sulfur</keyword>
<keyword evidence="3" id="KW-0949">S-adenosyl-L-methionine</keyword>
<dbReference type="EMBL" id="QURR01000031">
    <property type="protein sequence ID" value="RGE41128.1"/>
    <property type="molecule type" value="Genomic_DNA"/>
</dbReference>
<evidence type="ECO:0000256" key="8">
    <source>
        <dbReference type="ARBA" id="ARBA00039667"/>
    </source>
</evidence>
<gene>
    <name evidence="10" type="ORF">DZC30_19140</name>
</gene>
<dbReference type="CDD" id="cd01335">
    <property type="entry name" value="Radical_SAM"/>
    <property type="match status" value="1"/>
</dbReference>
<sequence>MGEGDTRPHVPELVINWHLTEACNYKCQYCYAKWSSDDKELIHDWDRARKMLDELMTFFHPSNDANPLQKSMRWSGVRLNLAGGEPLLYPDAVLRILAYAKAAGMNTSIITNGSRFTPELMIQLAPQVSMLGISIDSTKTATNEEIGRIDSQGRMKSWQEVAALMQYAKQLNPDLAIKINTVVNALNAREDLSEPITAIAPDRWKVFRMLPVVTDDLVVSLEEFARFVQRHHRHADVMCAEDNNEMSESYLMIDPLGRFFQNTKGQKGYNYSRPIDTVGAKQAFRDWRFAVTSFTSRYPAHAIEVIR</sequence>
<dbReference type="SFLD" id="SFLDG01067">
    <property type="entry name" value="SPASM/twitch_domain_containing"/>
    <property type="match status" value="1"/>
</dbReference>
<comment type="cofactor">
    <cofactor evidence="1">
        <name>[4Fe-4S] cluster</name>
        <dbReference type="ChEBI" id="CHEBI:49883"/>
    </cofactor>
</comment>
<dbReference type="GO" id="GO:0046872">
    <property type="term" value="F:metal ion binding"/>
    <property type="evidence" value="ECO:0007669"/>
    <property type="project" value="UniProtKB-KW"/>
</dbReference>
<dbReference type="PANTHER" id="PTHR21339">
    <property type="entry name" value="RADICAL S-ADENOSYL METHIONINE DOMAIN-CONTAINING PROTEIN 2"/>
    <property type="match status" value="1"/>
</dbReference>
<evidence type="ECO:0000259" key="9">
    <source>
        <dbReference type="PROSITE" id="PS51918"/>
    </source>
</evidence>